<dbReference type="AlphaFoldDB" id="A0AAW6FPV7"/>
<evidence type="ECO:0000256" key="5">
    <source>
        <dbReference type="PIRSR" id="PIRSR604254-1"/>
    </source>
</evidence>
<evidence type="ECO:0000313" key="8">
    <source>
        <dbReference type="Proteomes" id="UP001220658"/>
    </source>
</evidence>
<feature type="binding site" evidence="5">
    <location>
        <position position="196"/>
    </location>
    <ligand>
        <name>Zn(2+)</name>
        <dbReference type="ChEBI" id="CHEBI:29105"/>
    </ligand>
</feature>
<dbReference type="GO" id="GO:0016020">
    <property type="term" value="C:membrane"/>
    <property type="evidence" value="ECO:0007669"/>
    <property type="project" value="UniProtKB-SubCell"/>
</dbReference>
<comment type="caution">
    <text evidence="7">The sequence shown here is derived from an EMBL/GenBank/DDBJ whole genome shotgun (WGS) entry which is preliminary data.</text>
</comment>
<dbReference type="GO" id="GO:0046872">
    <property type="term" value="F:metal ion binding"/>
    <property type="evidence" value="ECO:0007669"/>
    <property type="project" value="UniProtKB-KW"/>
</dbReference>
<feature type="transmembrane region" description="Helical" evidence="6">
    <location>
        <begin position="115"/>
        <end position="134"/>
    </location>
</feature>
<keyword evidence="5" id="KW-0862">Zinc</keyword>
<protein>
    <submittedName>
        <fullName evidence="7">Hemolysin III family protein</fullName>
    </submittedName>
</protein>
<dbReference type="RefSeq" id="WP_022356476.1">
    <property type="nucleotide sequence ID" value="NZ_CALHAA010000033.1"/>
</dbReference>
<dbReference type="PANTHER" id="PTHR20855:SF3">
    <property type="entry name" value="LD03007P"/>
    <property type="match status" value="1"/>
</dbReference>
<feature type="binding site" evidence="5">
    <location>
        <position position="200"/>
    </location>
    <ligand>
        <name>Zn(2+)</name>
        <dbReference type="ChEBI" id="CHEBI:29105"/>
    </ligand>
</feature>
<dbReference type="Pfam" id="PF03006">
    <property type="entry name" value="HlyIII"/>
    <property type="match status" value="1"/>
</dbReference>
<evidence type="ECO:0000256" key="4">
    <source>
        <dbReference type="ARBA" id="ARBA00023136"/>
    </source>
</evidence>
<evidence type="ECO:0000256" key="2">
    <source>
        <dbReference type="ARBA" id="ARBA00022692"/>
    </source>
</evidence>
<gene>
    <name evidence="7" type="ORF">POG00_00700</name>
</gene>
<accession>A0AAW6FPV7</accession>
<reference evidence="7" key="1">
    <citation type="submission" date="2023-01" db="EMBL/GenBank/DDBJ databases">
        <title>Human gut microbiome strain richness.</title>
        <authorList>
            <person name="Chen-Liaw A."/>
        </authorList>
    </citation>
    <scope>NUCLEOTIDE SEQUENCE</scope>
    <source>
        <strain evidence="7">D55st1_G4_D55t1_190419</strain>
    </source>
</reference>
<organism evidence="7 8">
    <name type="scientific">Faecalitalea cylindroides</name>
    <dbReference type="NCBI Taxonomy" id="39483"/>
    <lineage>
        <taxon>Bacteria</taxon>
        <taxon>Bacillati</taxon>
        <taxon>Bacillota</taxon>
        <taxon>Erysipelotrichia</taxon>
        <taxon>Erysipelotrichales</taxon>
        <taxon>Erysipelotrichaceae</taxon>
        <taxon>Faecalitalea</taxon>
    </lineage>
</organism>
<feature type="transmembrane region" description="Helical" evidence="6">
    <location>
        <begin position="21"/>
        <end position="45"/>
    </location>
</feature>
<proteinExistence type="predicted"/>
<feature type="transmembrane region" description="Helical" evidence="6">
    <location>
        <begin position="91"/>
        <end position="109"/>
    </location>
</feature>
<keyword evidence="2 6" id="KW-0812">Transmembrane</keyword>
<evidence type="ECO:0000256" key="3">
    <source>
        <dbReference type="ARBA" id="ARBA00022989"/>
    </source>
</evidence>
<feature type="transmembrane region" description="Helical" evidence="6">
    <location>
        <begin position="141"/>
        <end position="162"/>
    </location>
</feature>
<dbReference type="PANTHER" id="PTHR20855">
    <property type="entry name" value="ADIPOR/PROGESTIN RECEPTOR-RELATED"/>
    <property type="match status" value="1"/>
</dbReference>
<comment type="subcellular location">
    <subcellularLocation>
        <location evidence="1">Membrane</location>
        <topology evidence="1">Multi-pass membrane protein</topology>
    </subcellularLocation>
</comment>
<feature type="transmembrane region" description="Helical" evidence="6">
    <location>
        <begin position="168"/>
        <end position="187"/>
    </location>
</feature>
<keyword evidence="4 6" id="KW-0472">Membrane</keyword>
<evidence type="ECO:0000313" key="7">
    <source>
        <dbReference type="EMBL" id="MDC0827222.1"/>
    </source>
</evidence>
<dbReference type="InterPro" id="IPR004254">
    <property type="entry name" value="AdipoR/HlyIII-related"/>
</dbReference>
<name>A0AAW6FPV7_9FIRM</name>
<feature type="transmembrane region" description="Helical" evidence="6">
    <location>
        <begin position="199"/>
        <end position="218"/>
    </location>
</feature>
<keyword evidence="3 6" id="KW-1133">Transmembrane helix</keyword>
<evidence type="ECO:0000256" key="6">
    <source>
        <dbReference type="SAM" id="Phobius"/>
    </source>
</evidence>
<feature type="binding site" evidence="5">
    <location>
        <position position="73"/>
    </location>
    <ligand>
        <name>Zn(2+)</name>
        <dbReference type="ChEBI" id="CHEBI:29105"/>
    </ligand>
</feature>
<keyword evidence="5" id="KW-0479">Metal-binding</keyword>
<sequence>MKKSKSMKYTYPLRFSEEVGNSISHGVMGLLLLFTLPYYSIYAYLKGGPKFATGIAIYFICLIFMFMVSCLYHAMKHESMHKYVFRKLDHIMILLAIAGTYTPICLTLMDDFTGIIILVIEWIMVLFGILLKSIAKNSHPILSMVIYMVMGWLAIFVIPVLIQKSSPIFLGLIIAGGVLYTIGVFFYSKPQKYMFHFTWHIFIVLASICHLIAILYFMI</sequence>
<evidence type="ECO:0000256" key="1">
    <source>
        <dbReference type="ARBA" id="ARBA00004141"/>
    </source>
</evidence>
<feature type="transmembrane region" description="Helical" evidence="6">
    <location>
        <begin position="51"/>
        <end position="71"/>
    </location>
</feature>
<dbReference type="Proteomes" id="UP001220658">
    <property type="component" value="Unassembled WGS sequence"/>
</dbReference>
<dbReference type="EMBL" id="JAQNCK010000001">
    <property type="protein sequence ID" value="MDC0827222.1"/>
    <property type="molecule type" value="Genomic_DNA"/>
</dbReference>